<dbReference type="InterPro" id="IPR036721">
    <property type="entry name" value="RCK_C_sf"/>
</dbReference>
<dbReference type="SUPFAM" id="SSF51735">
    <property type="entry name" value="NAD(P)-binding Rossmann-fold domains"/>
    <property type="match status" value="1"/>
</dbReference>
<organism evidence="2 3">
    <name type="scientific">Mycoplasma haemocanis (strain Illinois)</name>
    <dbReference type="NCBI Taxonomy" id="1111676"/>
    <lineage>
        <taxon>Bacteria</taxon>
        <taxon>Bacillati</taxon>
        <taxon>Mycoplasmatota</taxon>
        <taxon>Mollicutes</taxon>
        <taxon>Mycoplasmataceae</taxon>
        <taxon>Mycoplasma</taxon>
    </lineage>
</organism>
<evidence type="ECO:0000259" key="1">
    <source>
        <dbReference type="PROSITE" id="PS51202"/>
    </source>
</evidence>
<dbReference type="Gene3D" id="3.40.50.720">
    <property type="entry name" value="NAD(P)-binding Rossmann-like Domain"/>
    <property type="match status" value="1"/>
</dbReference>
<dbReference type="HOGENOM" id="CLU_046525_3_2_14"/>
<dbReference type="GO" id="GO:0006813">
    <property type="term" value="P:potassium ion transport"/>
    <property type="evidence" value="ECO:0007669"/>
    <property type="project" value="InterPro"/>
</dbReference>
<dbReference type="AlphaFoldDB" id="H6N5F3"/>
<accession>H6N5F3</accession>
<evidence type="ECO:0000313" key="2">
    <source>
        <dbReference type="EMBL" id="AEW44913.1"/>
    </source>
</evidence>
<dbReference type="Proteomes" id="UP000009135">
    <property type="component" value="Chromosome"/>
</dbReference>
<dbReference type="InterPro" id="IPR006037">
    <property type="entry name" value="RCK_C"/>
</dbReference>
<reference evidence="2 3" key="1">
    <citation type="journal article" date="2012" name="J. Bacteriol.">
        <title>Complete genome sequence of Mycoplasma haemocanis strain Illinois.</title>
        <authorList>
            <person name="do Nascimento N.C."/>
            <person name="Guimaraes A.M."/>
            <person name="Santos A.P."/>
            <person name="Sanmiguel P.J."/>
            <person name="Messick J.B."/>
        </authorList>
    </citation>
    <scope>NUCLEOTIDE SEQUENCE [LARGE SCALE GENOMIC DNA]</scope>
    <source>
        <strain evidence="2 3">Illinois</strain>
    </source>
</reference>
<dbReference type="SUPFAM" id="SSF116726">
    <property type="entry name" value="TrkA C-terminal domain-like"/>
    <property type="match status" value="1"/>
</dbReference>
<dbReference type="OrthoDB" id="9776294at2"/>
<dbReference type="InterPro" id="IPR050721">
    <property type="entry name" value="Trk_Ktr_HKT_K-transport"/>
</dbReference>
<feature type="domain" description="RCK C-terminal" evidence="1">
    <location>
        <begin position="151"/>
        <end position="237"/>
    </location>
</feature>
<dbReference type="PANTHER" id="PTHR43833">
    <property type="entry name" value="POTASSIUM CHANNEL PROTEIN 2-RELATED-RELATED"/>
    <property type="match status" value="1"/>
</dbReference>
<dbReference type="PROSITE" id="PS51202">
    <property type="entry name" value="RCK_C"/>
    <property type="match status" value="1"/>
</dbReference>
<sequence length="241" mass="27244">MSTTNSLFNFKSGKPYKEYCLIGLNKFNYEVGLILLKEGHKVTVLEKDSKIINEYGKDFDHVISCDCTNINELAEIGVEYFDYVILGITSMRESVIIATNLKELKVGNILCKAKDSMHRKILNALGIKIAFILEEEVAIKVAYKAMYDLNVELFSFDKDNMDTFVIRLPVLNKTLWARKINEIAALKTLSATIVSIKKRDGEIKVPVNGETVIDVGDLLCLICKKEDISKVKDLFSKSPKY</sequence>
<gene>
    <name evidence="2" type="primary">trkA</name>
    <name evidence="2" type="ordered locus">MHC_00235</name>
</gene>
<dbReference type="InterPro" id="IPR036291">
    <property type="entry name" value="NAD(P)-bd_dom_sf"/>
</dbReference>
<dbReference type="PANTHER" id="PTHR43833:SF7">
    <property type="entry name" value="KTR SYSTEM POTASSIUM UPTAKE PROTEIN C"/>
    <property type="match status" value="1"/>
</dbReference>
<dbReference type="Gene3D" id="3.30.70.1450">
    <property type="entry name" value="Regulator of K+ conductance, C-terminal domain"/>
    <property type="match status" value="1"/>
</dbReference>
<dbReference type="InterPro" id="IPR003148">
    <property type="entry name" value="RCK_N"/>
</dbReference>
<dbReference type="Pfam" id="PF02080">
    <property type="entry name" value="TrkA_C"/>
    <property type="match status" value="1"/>
</dbReference>
<protein>
    <submittedName>
        <fullName evidence="2">Potassium uptake protein TrkA</fullName>
    </submittedName>
</protein>
<evidence type="ECO:0000313" key="3">
    <source>
        <dbReference type="Proteomes" id="UP000009135"/>
    </source>
</evidence>
<dbReference type="Pfam" id="PF02254">
    <property type="entry name" value="TrkA_N"/>
    <property type="match status" value="1"/>
</dbReference>
<dbReference type="EMBL" id="CP003199">
    <property type="protein sequence ID" value="AEW44913.1"/>
    <property type="molecule type" value="Genomic_DNA"/>
</dbReference>
<proteinExistence type="predicted"/>
<keyword evidence="3" id="KW-1185">Reference proteome</keyword>
<dbReference type="STRING" id="1111676.MHC_00235"/>
<dbReference type="GO" id="GO:0008324">
    <property type="term" value="F:monoatomic cation transmembrane transporter activity"/>
    <property type="evidence" value="ECO:0007669"/>
    <property type="project" value="InterPro"/>
</dbReference>
<name>H6N5F3_MYCHN</name>
<dbReference type="KEGG" id="mhe:MHC_00235"/>